<dbReference type="KEGG" id="trg:TRUGW13939_06875"/>
<evidence type="ECO:0000256" key="2">
    <source>
        <dbReference type="SAM" id="Phobius"/>
    </source>
</evidence>
<protein>
    <submittedName>
        <fullName evidence="3">Uncharacterized protein</fullName>
    </submittedName>
</protein>
<dbReference type="Proteomes" id="UP000509510">
    <property type="component" value="Chromosome IV"/>
</dbReference>
<name>A0A7H8R4C3_TALRU</name>
<dbReference type="RefSeq" id="XP_035345910.1">
    <property type="nucleotide sequence ID" value="XM_035490017.1"/>
</dbReference>
<keyword evidence="2" id="KW-1133">Transmembrane helix</keyword>
<keyword evidence="2" id="KW-0472">Membrane</keyword>
<dbReference type="EMBL" id="CP055901">
    <property type="protein sequence ID" value="QKX59733.1"/>
    <property type="molecule type" value="Genomic_DNA"/>
</dbReference>
<keyword evidence="2" id="KW-0812">Transmembrane</keyword>
<dbReference type="OrthoDB" id="3641893at2759"/>
<evidence type="ECO:0000256" key="1">
    <source>
        <dbReference type="SAM" id="MobiDB-lite"/>
    </source>
</evidence>
<evidence type="ECO:0000313" key="4">
    <source>
        <dbReference type="Proteomes" id="UP000509510"/>
    </source>
</evidence>
<dbReference type="GeneID" id="55994368"/>
<proteinExistence type="predicted"/>
<evidence type="ECO:0000313" key="3">
    <source>
        <dbReference type="EMBL" id="QKX59733.1"/>
    </source>
</evidence>
<reference evidence="4" key="1">
    <citation type="submission" date="2020-06" db="EMBL/GenBank/DDBJ databases">
        <title>A chromosome-scale genome assembly of Talaromyces rugulosus W13939.</title>
        <authorList>
            <person name="Wang B."/>
            <person name="Guo L."/>
            <person name="Ye K."/>
            <person name="Wang L."/>
        </authorList>
    </citation>
    <scope>NUCLEOTIDE SEQUENCE [LARGE SCALE GENOMIC DNA]</scope>
    <source>
        <strain evidence="4">W13939</strain>
    </source>
</reference>
<gene>
    <name evidence="3" type="ORF">TRUGW13939_06875</name>
</gene>
<feature type="region of interest" description="Disordered" evidence="1">
    <location>
        <begin position="71"/>
        <end position="94"/>
    </location>
</feature>
<sequence length="94" mass="10322">MSSTISPSLVVLITVVGAGAAVTIGFSIAKMFGRIEEEKLRPMGRAQEQYMRQVRARNQTAMYWQSVDAARASNTETERTNPYVGLPRTDGGNK</sequence>
<feature type="transmembrane region" description="Helical" evidence="2">
    <location>
        <begin position="6"/>
        <end position="29"/>
    </location>
</feature>
<keyword evidence="4" id="KW-1185">Reference proteome</keyword>
<dbReference type="AlphaFoldDB" id="A0A7H8R4C3"/>
<accession>A0A7H8R4C3</accession>
<organism evidence="3 4">
    <name type="scientific">Talaromyces rugulosus</name>
    <name type="common">Penicillium rugulosum</name>
    <dbReference type="NCBI Taxonomy" id="121627"/>
    <lineage>
        <taxon>Eukaryota</taxon>
        <taxon>Fungi</taxon>
        <taxon>Dikarya</taxon>
        <taxon>Ascomycota</taxon>
        <taxon>Pezizomycotina</taxon>
        <taxon>Eurotiomycetes</taxon>
        <taxon>Eurotiomycetidae</taxon>
        <taxon>Eurotiales</taxon>
        <taxon>Trichocomaceae</taxon>
        <taxon>Talaromyces</taxon>
        <taxon>Talaromyces sect. Islandici</taxon>
    </lineage>
</organism>